<evidence type="ECO:0000256" key="2">
    <source>
        <dbReference type="SAM" id="MobiDB-lite"/>
    </source>
</evidence>
<dbReference type="AlphaFoldDB" id="A0AAW1PMT2"/>
<feature type="region of interest" description="Disordered" evidence="2">
    <location>
        <begin position="179"/>
        <end position="229"/>
    </location>
</feature>
<sequence length="229" mass="25322">MSWIFGKRKTPAELLRENKRMLDKAIRELDRERMGLQNQEKKIVLEIKKMAKQGQMDAVKVMAKSLVRNRHAVTKMYGLKSQLQAVSLRIATLKSTQAMADAMKGATKAMSAMNKQMNLPALTKIMREFERQNERMEMTSEVMGDAIDDAFEGEGEEEETDELVSQVLDEIGVNLDSELVGAPGNKQAAPAAAAARRQEAEPMGAAAGGGGGEDADDDLQQRLNNLRKQ</sequence>
<name>A0AAW1PMT2_9CHLO</name>
<evidence type="ECO:0000313" key="4">
    <source>
        <dbReference type="Proteomes" id="UP001465755"/>
    </source>
</evidence>
<dbReference type="Proteomes" id="UP001465755">
    <property type="component" value="Unassembled WGS sequence"/>
</dbReference>
<keyword evidence="4" id="KW-1185">Reference proteome</keyword>
<evidence type="ECO:0000313" key="3">
    <source>
        <dbReference type="EMBL" id="KAK9809806.1"/>
    </source>
</evidence>
<dbReference type="GO" id="GO:0007034">
    <property type="term" value="P:vacuolar transport"/>
    <property type="evidence" value="ECO:0007669"/>
    <property type="project" value="InterPro"/>
</dbReference>
<dbReference type="EMBL" id="JALJOQ010000016">
    <property type="protein sequence ID" value="KAK9809806.1"/>
    <property type="molecule type" value="Genomic_DNA"/>
</dbReference>
<evidence type="ECO:0000256" key="1">
    <source>
        <dbReference type="SAM" id="Coils"/>
    </source>
</evidence>
<accession>A0AAW1PMT2</accession>
<dbReference type="Pfam" id="PF03357">
    <property type="entry name" value="Snf7"/>
    <property type="match status" value="1"/>
</dbReference>
<reference evidence="3 4" key="1">
    <citation type="journal article" date="2024" name="Nat. Commun.">
        <title>Phylogenomics reveals the evolutionary origins of lichenization in chlorophyte algae.</title>
        <authorList>
            <person name="Puginier C."/>
            <person name="Libourel C."/>
            <person name="Otte J."/>
            <person name="Skaloud P."/>
            <person name="Haon M."/>
            <person name="Grisel S."/>
            <person name="Petersen M."/>
            <person name="Berrin J.G."/>
            <person name="Delaux P.M."/>
            <person name="Dal Grande F."/>
            <person name="Keller J."/>
        </authorList>
    </citation>
    <scope>NUCLEOTIDE SEQUENCE [LARGE SCALE GENOMIC DNA]</scope>
    <source>
        <strain evidence="3 4">SAG 2036</strain>
    </source>
</reference>
<keyword evidence="1" id="KW-0175">Coiled coil</keyword>
<dbReference type="Gene3D" id="6.10.140.1230">
    <property type="match status" value="1"/>
</dbReference>
<feature type="compositionally biased region" description="Low complexity" evidence="2">
    <location>
        <begin position="187"/>
        <end position="205"/>
    </location>
</feature>
<dbReference type="InterPro" id="IPR005024">
    <property type="entry name" value="Snf7_fam"/>
</dbReference>
<comment type="caution">
    <text evidence="3">The sequence shown here is derived from an EMBL/GenBank/DDBJ whole genome shotgun (WGS) entry which is preliminary data.</text>
</comment>
<gene>
    <name evidence="3" type="ORF">WJX73_008216</name>
</gene>
<feature type="coiled-coil region" evidence="1">
    <location>
        <begin position="12"/>
        <end position="42"/>
    </location>
</feature>
<protein>
    <submittedName>
        <fullName evidence="3">Uncharacterized protein</fullName>
    </submittedName>
</protein>
<dbReference type="PANTHER" id="PTHR10476">
    <property type="entry name" value="CHARGED MULTIVESICULAR BODY PROTEIN"/>
    <property type="match status" value="1"/>
</dbReference>
<proteinExistence type="predicted"/>
<organism evidence="3 4">
    <name type="scientific">Symbiochloris irregularis</name>
    <dbReference type="NCBI Taxonomy" id="706552"/>
    <lineage>
        <taxon>Eukaryota</taxon>
        <taxon>Viridiplantae</taxon>
        <taxon>Chlorophyta</taxon>
        <taxon>core chlorophytes</taxon>
        <taxon>Trebouxiophyceae</taxon>
        <taxon>Trebouxiales</taxon>
        <taxon>Trebouxiaceae</taxon>
        <taxon>Symbiochloris</taxon>
    </lineage>
</organism>